<comment type="caution">
    <text evidence="3">The sequence shown here is derived from an EMBL/GenBank/DDBJ whole genome shotgun (WGS) entry which is preliminary data.</text>
</comment>
<gene>
    <name evidence="3" type="ORF">C8D92_101467</name>
</gene>
<evidence type="ECO:0000313" key="4">
    <source>
        <dbReference type="Proteomes" id="UP000245887"/>
    </source>
</evidence>
<dbReference type="AlphaFoldDB" id="A0A2U1D1K1"/>
<protein>
    <submittedName>
        <fullName evidence="3">Flagellar hook-length control protein FliK</fullName>
    </submittedName>
</protein>
<evidence type="ECO:0000256" key="1">
    <source>
        <dbReference type="SAM" id="MobiDB-lite"/>
    </source>
</evidence>
<dbReference type="Gene3D" id="3.30.750.140">
    <property type="match status" value="1"/>
</dbReference>
<keyword evidence="3" id="KW-0969">Cilium</keyword>
<dbReference type="PANTHER" id="PTHR37533:SF2">
    <property type="entry name" value="FLAGELLAR HOOK-LENGTH CONTROL PROTEIN"/>
    <property type="match status" value="1"/>
</dbReference>
<dbReference type="RefSeq" id="WP_116918302.1">
    <property type="nucleotide sequence ID" value="NZ_QEKQ01000001.1"/>
</dbReference>
<proteinExistence type="predicted"/>
<feature type="region of interest" description="Disordered" evidence="1">
    <location>
        <begin position="1"/>
        <end position="102"/>
    </location>
</feature>
<dbReference type="InterPro" id="IPR038610">
    <property type="entry name" value="FliK-like_C_sf"/>
</dbReference>
<feature type="compositionally biased region" description="Basic and acidic residues" evidence="1">
    <location>
        <begin position="31"/>
        <end position="61"/>
    </location>
</feature>
<feature type="domain" description="Flagellar hook-length control protein-like C-terminal" evidence="2">
    <location>
        <begin position="268"/>
        <end position="349"/>
    </location>
</feature>
<evidence type="ECO:0000313" key="3">
    <source>
        <dbReference type="EMBL" id="PVY79254.1"/>
    </source>
</evidence>
<keyword evidence="3" id="KW-0966">Cell projection</keyword>
<feature type="compositionally biased region" description="Basic and acidic residues" evidence="1">
    <location>
        <begin position="71"/>
        <end position="90"/>
    </location>
</feature>
<name>A0A2U1D1K1_9GAMM</name>
<organism evidence="3 4">
    <name type="scientific">Tamilnaduibacter salinus</name>
    <dbReference type="NCBI Taxonomy" id="1484056"/>
    <lineage>
        <taxon>Bacteria</taxon>
        <taxon>Pseudomonadati</taxon>
        <taxon>Pseudomonadota</taxon>
        <taxon>Gammaproteobacteria</taxon>
        <taxon>Pseudomonadales</taxon>
        <taxon>Marinobacteraceae</taxon>
        <taxon>Tamilnaduibacter</taxon>
    </lineage>
</organism>
<dbReference type="InterPro" id="IPR052563">
    <property type="entry name" value="FliK"/>
</dbReference>
<dbReference type="OrthoDB" id="1792985at2"/>
<dbReference type="InterPro" id="IPR021136">
    <property type="entry name" value="Flagellar_hook_control-like_C"/>
</dbReference>
<keyword evidence="3" id="KW-0282">Flagellum</keyword>
<dbReference type="PANTHER" id="PTHR37533">
    <property type="entry name" value="FLAGELLAR HOOK-LENGTH CONTROL PROTEIN"/>
    <property type="match status" value="1"/>
</dbReference>
<dbReference type="EMBL" id="QEKQ01000001">
    <property type="protein sequence ID" value="PVY79254.1"/>
    <property type="molecule type" value="Genomic_DNA"/>
</dbReference>
<accession>A0A2U1D1K1</accession>
<sequence length="399" mass="41602">MPNILPTVANATPSKESTGPAPRSEGGPEDSQDRFSDVSRREQAQMNKTGERQSADRDSSGRQEAAGDDDRESKSDQRTDRAGGRLEKAGEAVLTKGESGKPALTAKELEQLLDQAESGDMPFSFVSLGGSLTTSPDKAGSLDLTIQGVSLGSAQGQGLTGGQGQDGTLRLMQVMGFSRDGTGSTGMERLASLFSGVSGGSESAKALDFSAELSSRLPGQMELSGMNRSQSLAGQSRMAEGMAPLKNYATSVELPVQHAEWGEKVAGKLAWLTSQRMSAAEIHVVPPDMGPIDVRVQVQNDQANVTVHATNTAVRDQLELNSHRLRDMLQENGLNLDKFEVSADASGEQANAGPGDDSPGGGPSADGLSGPDGEAIVEGGVTGGSELDIAWRGQVDLYA</sequence>
<dbReference type="CDD" id="cd17470">
    <property type="entry name" value="T3SS_Flik_C"/>
    <property type="match status" value="1"/>
</dbReference>
<evidence type="ECO:0000259" key="2">
    <source>
        <dbReference type="Pfam" id="PF02120"/>
    </source>
</evidence>
<dbReference type="Proteomes" id="UP000245887">
    <property type="component" value="Unassembled WGS sequence"/>
</dbReference>
<dbReference type="Pfam" id="PF02120">
    <property type="entry name" value="Flg_hook"/>
    <property type="match status" value="1"/>
</dbReference>
<reference evidence="3 4" key="1">
    <citation type="submission" date="2018-04" db="EMBL/GenBank/DDBJ databases">
        <title>Genomic Encyclopedia of Type Strains, Phase IV (KMG-IV): sequencing the most valuable type-strain genomes for metagenomic binning, comparative biology and taxonomic classification.</title>
        <authorList>
            <person name="Goeker M."/>
        </authorList>
    </citation>
    <scope>NUCLEOTIDE SEQUENCE [LARGE SCALE GENOMIC DNA]</scope>
    <source>
        <strain evidence="3 4">DSM 28688</strain>
    </source>
</reference>
<feature type="region of interest" description="Disordered" evidence="1">
    <location>
        <begin position="345"/>
        <end position="383"/>
    </location>
</feature>